<evidence type="ECO:0000313" key="1">
    <source>
        <dbReference type="EMBL" id="KAH9480386.1"/>
    </source>
</evidence>
<accession>A0ACB8GYS8</accession>
<dbReference type="EMBL" id="JAFIQS020000006">
    <property type="protein sequence ID" value="KAH9480386.1"/>
    <property type="molecule type" value="Genomic_DNA"/>
</dbReference>
<evidence type="ECO:0000313" key="2">
    <source>
        <dbReference type="Proteomes" id="UP000664032"/>
    </source>
</evidence>
<proteinExistence type="predicted"/>
<dbReference type="Proteomes" id="UP000664032">
    <property type="component" value="Unassembled WGS sequence"/>
</dbReference>
<reference evidence="1" key="1">
    <citation type="submission" date="2021-10" db="EMBL/GenBank/DDBJ databases">
        <title>Psilocybe cubensis genome.</title>
        <authorList>
            <person name="Mckernan K.J."/>
            <person name="Crawford S."/>
            <person name="Trippe A."/>
            <person name="Kane L.T."/>
            <person name="Mclaughlin S."/>
        </authorList>
    </citation>
    <scope>NUCLEOTIDE SEQUENCE</scope>
    <source>
        <strain evidence="1">MGC-MH-2018</strain>
    </source>
</reference>
<name>A0ACB8GYS8_PSICU</name>
<comment type="caution">
    <text evidence="1">The sequence shown here is derived from an EMBL/GenBank/DDBJ whole genome shotgun (WGS) entry which is preliminary data.</text>
</comment>
<organism evidence="1 2">
    <name type="scientific">Psilocybe cubensis</name>
    <name type="common">Psychedelic mushroom</name>
    <name type="synonym">Stropharia cubensis</name>
    <dbReference type="NCBI Taxonomy" id="181762"/>
    <lineage>
        <taxon>Eukaryota</taxon>
        <taxon>Fungi</taxon>
        <taxon>Dikarya</taxon>
        <taxon>Basidiomycota</taxon>
        <taxon>Agaricomycotina</taxon>
        <taxon>Agaricomycetes</taxon>
        <taxon>Agaricomycetidae</taxon>
        <taxon>Agaricales</taxon>
        <taxon>Agaricineae</taxon>
        <taxon>Strophariaceae</taxon>
        <taxon>Psilocybe</taxon>
    </lineage>
</organism>
<gene>
    <name evidence="1" type="ORF">JR316_0006984</name>
</gene>
<protein>
    <submittedName>
        <fullName evidence="1">Uncharacterized protein</fullName>
    </submittedName>
</protein>
<sequence>MSAIHRRNLSSDSLQDTIIDIILVVLVFVLCFLILAVVGLHILQRRRERQRTHSWTSCEALRIVSSTPSSCFPGGVAYAIYEVESNQTNGKETAKVVKDHASHDMEKAEDSRDSGNRGKVHSVPDLVLRPILCESHHVYCYPNVDSGLSGSGSTLPGFTTTQTPSPICDARNKPCPPEPAVTPP</sequence>
<keyword evidence="2" id="KW-1185">Reference proteome</keyword>